<evidence type="ECO:0000313" key="3">
    <source>
        <dbReference type="Proteomes" id="UP000479226"/>
    </source>
</evidence>
<dbReference type="Proteomes" id="UP000479226">
    <property type="component" value="Unassembled WGS sequence"/>
</dbReference>
<proteinExistence type="predicted"/>
<reference evidence="2 3" key="1">
    <citation type="submission" date="2020-02" db="EMBL/GenBank/DDBJ databases">
        <title>Genome sequence of the type strain DSM 27180 of Arthrobacter silviterrae.</title>
        <authorList>
            <person name="Gao J."/>
            <person name="Sun J."/>
        </authorList>
    </citation>
    <scope>NUCLEOTIDE SEQUENCE [LARGE SCALE GENOMIC DNA]</scope>
    <source>
        <strain evidence="2 3">DSM 27180</strain>
    </source>
</reference>
<evidence type="ECO:0000313" key="2">
    <source>
        <dbReference type="EMBL" id="NGN83169.1"/>
    </source>
</evidence>
<dbReference type="EMBL" id="JAAKZI010000008">
    <property type="protein sequence ID" value="NGN83169.1"/>
    <property type="molecule type" value="Genomic_DNA"/>
</dbReference>
<feature type="region of interest" description="Disordered" evidence="1">
    <location>
        <begin position="245"/>
        <end position="297"/>
    </location>
</feature>
<comment type="caution">
    <text evidence="2">The sequence shown here is derived from an EMBL/GenBank/DDBJ whole genome shotgun (WGS) entry which is preliminary data.</text>
</comment>
<accession>A0ABX0DCT4</accession>
<keyword evidence="3" id="KW-1185">Reference proteome</keyword>
<feature type="compositionally biased region" description="Acidic residues" evidence="1">
    <location>
        <begin position="253"/>
        <end position="265"/>
    </location>
</feature>
<dbReference type="Gene3D" id="1.10.260.40">
    <property type="entry name" value="lambda repressor-like DNA-binding domains"/>
    <property type="match status" value="1"/>
</dbReference>
<organism evidence="2 3">
    <name type="scientific">Arthrobacter silviterrae</name>
    <dbReference type="NCBI Taxonomy" id="2026658"/>
    <lineage>
        <taxon>Bacteria</taxon>
        <taxon>Bacillati</taxon>
        <taxon>Actinomycetota</taxon>
        <taxon>Actinomycetes</taxon>
        <taxon>Micrococcales</taxon>
        <taxon>Micrococcaceae</taxon>
        <taxon>Arthrobacter</taxon>
    </lineage>
</organism>
<dbReference type="RefSeq" id="WP_165181265.1">
    <property type="nucleotide sequence ID" value="NZ_JAAKZI010000008.1"/>
</dbReference>
<name>A0ABX0DCT4_9MICC</name>
<feature type="compositionally biased region" description="Polar residues" evidence="1">
    <location>
        <begin position="269"/>
        <end position="278"/>
    </location>
</feature>
<feature type="region of interest" description="Disordered" evidence="1">
    <location>
        <begin position="154"/>
        <end position="173"/>
    </location>
</feature>
<gene>
    <name evidence="2" type="ORF">G6N77_06790</name>
</gene>
<protein>
    <submittedName>
        <fullName evidence="2">Helix-turn-helix transcriptional regulator</fullName>
    </submittedName>
</protein>
<sequence length="321" mass="35164">MNSTRSLEQVIGENVRRLRGQESQTDFGQRLGLILGKAWSAQVVSAAETGKRSFIAAEMVALCKVLSCTFRDLYRAGGTWKVDITPDLRLSPAELQGMTSGIEQPTTRQFFVEIGEQLAASKSKIIRAVSDLGMALETQDPIINRLRNLDDTGRDLSAPTFADPETASSDGAEVWSDDEVEAVAEEFKAWSRRTATVGDAPRHLSGATQPRKVPPTLEEELHAWPDGVALSEDTLERLRHQVISDPNWRDGFGGDELDGDEDDEQGQGTNSTAPASRTETIEDAIREMQGGAPLSPEQLERLKYRAVADPDSNDDPNNDVK</sequence>
<dbReference type="InterPro" id="IPR010982">
    <property type="entry name" value="Lambda_DNA-bd_dom_sf"/>
</dbReference>
<evidence type="ECO:0000256" key="1">
    <source>
        <dbReference type="SAM" id="MobiDB-lite"/>
    </source>
</evidence>